<evidence type="ECO:0000256" key="2">
    <source>
        <dbReference type="SAM" id="Phobius"/>
    </source>
</evidence>
<dbReference type="EMBL" id="BOPG01000132">
    <property type="protein sequence ID" value="GIJ64848.1"/>
    <property type="molecule type" value="Genomic_DNA"/>
</dbReference>
<sequence length="105" mass="10573">MRRSGGRWWICAAVFVLAAPLPVAAGGILLAERGPTLRTVLVLAVGIAAAAACVAGVVAAINVAINVARNAVTEAARNAATDLAAEPGVEQPNMPLLRQAPRAGI</sequence>
<evidence type="ECO:0000256" key="1">
    <source>
        <dbReference type="SAM" id="MobiDB-lite"/>
    </source>
</evidence>
<organism evidence="3 4">
    <name type="scientific">Virgisporangium aurantiacum</name>
    <dbReference type="NCBI Taxonomy" id="175570"/>
    <lineage>
        <taxon>Bacteria</taxon>
        <taxon>Bacillati</taxon>
        <taxon>Actinomycetota</taxon>
        <taxon>Actinomycetes</taxon>
        <taxon>Micromonosporales</taxon>
        <taxon>Micromonosporaceae</taxon>
        <taxon>Virgisporangium</taxon>
    </lineage>
</organism>
<feature type="transmembrane region" description="Helical" evidence="2">
    <location>
        <begin position="41"/>
        <end position="65"/>
    </location>
</feature>
<evidence type="ECO:0000313" key="4">
    <source>
        <dbReference type="Proteomes" id="UP000612585"/>
    </source>
</evidence>
<accession>A0A8J3ZL84</accession>
<dbReference type="Proteomes" id="UP000612585">
    <property type="component" value="Unassembled WGS sequence"/>
</dbReference>
<keyword evidence="2" id="KW-1133">Transmembrane helix</keyword>
<keyword evidence="2" id="KW-0812">Transmembrane</keyword>
<gene>
    <name evidence="3" type="ORF">Vau01_123640</name>
</gene>
<reference evidence="3" key="1">
    <citation type="submission" date="2021-01" db="EMBL/GenBank/DDBJ databases">
        <title>Whole genome shotgun sequence of Virgisporangium aurantiacum NBRC 16421.</title>
        <authorList>
            <person name="Komaki H."/>
            <person name="Tamura T."/>
        </authorList>
    </citation>
    <scope>NUCLEOTIDE SEQUENCE</scope>
    <source>
        <strain evidence="3">NBRC 16421</strain>
    </source>
</reference>
<protein>
    <submittedName>
        <fullName evidence="3">Uncharacterized protein</fullName>
    </submittedName>
</protein>
<dbReference type="AlphaFoldDB" id="A0A8J3ZL84"/>
<comment type="caution">
    <text evidence="3">The sequence shown here is derived from an EMBL/GenBank/DDBJ whole genome shotgun (WGS) entry which is preliminary data.</text>
</comment>
<proteinExistence type="predicted"/>
<name>A0A8J3ZL84_9ACTN</name>
<evidence type="ECO:0000313" key="3">
    <source>
        <dbReference type="EMBL" id="GIJ64848.1"/>
    </source>
</evidence>
<feature type="region of interest" description="Disordered" evidence="1">
    <location>
        <begin position="83"/>
        <end position="105"/>
    </location>
</feature>
<keyword evidence="4" id="KW-1185">Reference proteome</keyword>
<keyword evidence="2" id="KW-0472">Membrane</keyword>